<keyword evidence="5" id="KW-0547">Nucleotide-binding</keyword>
<dbReference type="GO" id="GO:0016887">
    <property type="term" value="F:ATP hydrolysis activity"/>
    <property type="evidence" value="ECO:0007669"/>
    <property type="project" value="InterPro"/>
</dbReference>
<dbReference type="InterPro" id="IPR003593">
    <property type="entry name" value="AAA+_ATPase"/>
</dbReference>
<dbReference type="GO" id="GO:0005886">
    <property type="term" value="C:plasma membrane"/>
    <property type="evidence" value="ECO:0007669"/>
    <property type="project" value="UniProtKB-SubCell"/>
</dbReference>
<sequence length="248" mass="27600">MFYRIENLRKTFGEAEVLKSVSFQLSERDVFALIGPSGAGKTTLLRAIDFLDRPDGGVMTFKGQRIELAHAKPHEIREYRKRTSFVFQNFNLFLNKTALENVTEGLIMAHGVPKREAEARGMALLEKVGMKDHAGKYPSELSGGQQQRVAIARALAPDPDLILLDEPTSALDPERIKEIEGLLKLLAGEGRTMIIVTHDLAFARKVSTRTALLEGGVIVEEAPTEIFFTAPKEPRTEAFLRGFGRDHL</sequence>
<evidence type="ECO:0000256" key="4">
    <source>
        <dbReference type="ARBA" id="ARBA00022475"/>
    </source>
</evidence>
<dbReference type="AlphaFoldDB" id="A0AAI9SD80"/>
<dbReference type="SMART" id="SM00382">
    <property type="entry name" value="AAA"/>
    <property type="match status" value="1"/>
</dbReference>
<dbReference type="Pfam" id="PF00005">
    <property type="entry name" value="ABC_tran"/>
    <property type="match status" value="1"/>
</dbReference>
<keyword evidence="6 9" id="KW-0067">ATP-binding</keyword>
<comment type="similarity">
    <text evidence="2">Belongs to the ABC transporter superfamily.</text>
</comment>
<dbReference type="InterPro" id="IPR030679">
    <property type="entry name" value="ABC_ATPase_HisP-typ"/>
</dbReference>
<comment type="subcellular location">
    <subcellularLocation>
        <location evidence="1">Cell membrane</location>
        <topology evidence="1">Peripheral membrane protein</topology>
    </subcellularLocation>
</comment>
<proteinExistence type="inferred from homology"/>
<dbReference type="EMBL" id="WEHW01000011">
    <property type="protein sequence ID" value="KAB7651730.1"/>
    <property type="molecule type" value="Genomic_DNA"/>
</dbReference>
<evidence type="ECO:0000256" key="2">
    <source>
        <dbReference type="ARBA" id="ARBA00005417"/>
    </source>
</evidence>
<dbReference type="GO" id="GO:0015424">
    <property type="term" value="F:ABC-type amino acid transporter activity"/>
    <property type="evidence" value="ECO:0007669"/>
    <property type="project" value="InterPro"/>
</dbReference>
<name>A0AAI9SD80_9BURK</name>
<gene>
    <name evidence="9" type="ORF">GBM96_04900</name>
</gene>
<evidence type="ECO:0000256" key="7">
    <source>
        <dbReference type="ARBA" id="ARBA00023136"/>
    </source>
</evidence>
<dbReference type="Gene3D" id="3.40.50.300">
    <property type="entry name" value="P-loop containing nucleotide triphosphate hydrolases"/>
    <property type="match status" value="1"/>
</dbReference>
<evidence type="ECO:0000256" key="3">
    <source>
        <dbReference type="ARBA" id="ARBA00022448"/>
    </source>
</evidence>
<dbReference type="GO" id="GO:0005524">
    <property type="term" value="F:ATP binding"/>
    <property type="evidence" value="ECO:0007669"/>
    <property type="project" value="UniProtKB-KW"/>
</dbReference>
<dbReference type="PANTHER" id="PTHR43166:SF35">
    <property type="entry name" value="L-CYSTINE IMPORT ATP-BINDING PROTEIN TCYN"/>
    <property type="match status" value="1"/>
</dbReference>
<keyword evidence="7" id="KW-0472">Membrane</keyword>
<evidence type="ECO:0000259" key="8">
    <source>
        <dbReference type="PROSITE" id="PS50893"/>
    </source>
</evidence>
<evidence type="ECO:0000256" key="5">
    <source>
        <dbReference type="ARBA" id="ARBA00022741"/>
    </source>
</evidence>
<evidence type="ECO:0000313" key="9">
    <source>
        <dbReference type="EMBL" id="KAB7651730.1"/>
    </source>
</evidence>
<comment type="caution">
    <text evidence="9">The sequence shown here is derived from an EMBL/GenBank/DDBJ whole genome shotgun (WGS) entry which is preliminary data.</text>
</comment>
<evidence type="ECO:0000256" key="1">
    <source>
        <dbReference type="ARBA" id="ARBA00004202"/>
    </source>
</evidence>
<dbReference type="PIRSF" id="PIRSF039085">
    <property type="entry name" value="ABC_ATPase_HisP"/>
    <property type="match status" value="1"/>
</dbReference>
<dbReference type="InterPro" id="IPR050086">
    <property type="entry name" value="MetN_ABC_transporter-like"/>
</dbReference>
<dbReference type="PANTHER" id="PTHR43166">
    <property type="entry name" value="AMINO ACID IMPORT ATP-BINDING PROTEIN"/>
    <property type="match status" value="1"/>
</dbReference>
<keyword evidence="10" id="KW-1185">Reference proteome</keyword>
<evidence type="ECO:0000313" key="10">
    <source>
        <dbReference type="Proteomes" id="UP000469462"/>
    </source>
</evidence>
<evidence type="ECO:0000256" key="6">
    <source>
        <dbReference type="ARBA" id="ARBA00022840"/>
    </source>
</evidence>
<protein>
    <submittedName>
        <fullName evidence="9">Amino acid ABC transporter ATP-binding protein</fullName>
    </submittedName>
</protein>
<accession>A0AAI9SD80</accession>
<feature type="domain" description="ABC transporter" evidence="8">
    <location>
        <begin position="3"/>
        <end position="240"/>
    </location>
</feature>
<dbReference type="SUPFAM" id="SSF52540">
    <property type="entry name" value="P-loop containing nucleoside triphosphate hydrolases"/>
    <property type="match status" value="1"/>
</dbReference>
<keyword evidence="3" id="KW-0813">Transport</keyword>
<reference evidence="9 10" key="1">
    <citation type="submission" date="2019-10" db="EMBL/GenBank/DDBJ databases">
        <title>Genome diversity of Sutterella seckii.</title>
        <authorList>
            <person name="Chaplin A.V."/>
            <person name="Sokolova S.R."/>
            <person name="Mosin K.A."/>
            <person name="Ivanova E.L."/>
            <person name="Kochetkova T.O."/>
            <person name="Goltsov A.Y."/>
            <person name="Trofimov D.Y."/>
            <person name="Efimov B.A."/>
        </authorList>
    </citation>
    <scope>NUCLEOTIDE SEQUENCE [LARGE SCALE GENOMIC DNA]</scope>
    <source>
        <strain evidence="9 10">ASD3426</strain>
    </source>
</reference>
<organism evidence="9 10">
    <name type="scientific">Sutterella seckii</name>
    <dbReference type="NCBI Taxonomy" id="1944635"/>
    <lineage>
        <taxon>Bacteria</taxon>
        <taxon>Pseudomonadati</taxon>
        <taxon>Pseudomonadota</taxon>
        <taxon>Betaproteobacteria</taxon>
        <taxon>Burkholderiales</taxon>
        <taxon>Sutterellaceae</taxon>
        <taxon>Sutterella</taxon>
    </lineage>
</organism>
<dbReference type="Proteomes" id="UP000469462">
    <property type="component" value="Unassembled WGS sequence"/>
</dbReference>
<dbReference type="InterPro" id="IPR003439">
    <property type="entry name" value="ABC_transporter-like_ATP-bd"/>
</dbReference>
<dbReference type="PROSITE" id="PS00211">
    <property type="entry name" value="ABC_TRANSPORTER_1"/>
    <property type="match status" value="1"/>
</dbReference>
<keyword evidence="4" id="KW-1003">Cell membrane</keyword>
<dbReference type="InterPro" id="IPR027417">
    <property type="entry name" value="P-loop_NTPase"/>
</dbReference>
<dbReference type="InterPro" id="IPR017871">
    <property type="entry name" value="ABC_transporter-like_CS"/>
</dbReference>
<dbReference type="PROSITE" id="PS50893">
    <property type="entry name" value="ABC_TRANSPORTER_2"/>
    <property type="match status" value="1"/>
</dbReference>